<comment type="similarity">
    <text evidence="1">Belongs to the DNA repair enzymes AP/ExoA family.</text>
</comment>
<feature type="active site" description="Proton acceptor" evidence="5">
    <location>
        <position position="247"/>
    </location>
</feature>
<feature type="domain" description="Endonuclease/exonuclease/phosphatase" evidence="8">
    <location>
        <begin position="5"/>
        <end position="247"/>
    </location>
</feature>
<keyword evidence="3 9" id="KW-0378">Hydrolase</keyword>
<dbReference type="OrthoDB" id="5289918at2"/>
<dbReference type="InterPro" id="IPR004808">
    <property type="entry name" value="AP_endonuc_1"/>
</dbReference>
<feature type="active site" evidence="5">
    <location>
        <position position="110"/>
    </location>
</feature>
<feature type="binding site" evidence="6">
    <location>
        <position position="246"/>
    </location>
    <ligand>
        <name>Mg(2+)</name>
        <dbReference type="ChEBI" id="CHEBI:18420"/>
        <label>1</label>
    </ligand>
</feature>
<evidence type="ECO:0000256" key="6">
    <source>
        <dbReference type="PIRSR" id="PIRSR604808-2"/>
    </source>
</evidence>
<proteinExistence type="inferred from homology"/>
<dbReference type="PANTHER" id="PTHR22748">
    <property type="entry name" value="AP ENDONUCLEASE"/>
    <property type="match status" value="1"/>
</dbReference>
<keyword evidence="2 6" id="KW-0479">Metal-binding</keyword>
<evidence type="ECO:0000256" key="7">
    <source>
        <dbReference type="PIRSR" id="PIRSR604808-3"/>
    </source>
</evidence>
<feature type="binding site" evidence="6">
    <location>
        <position position="247"/>
    </location>
    <ligand>
        <name>Mg(2+)</name>
        <dbReference type="ChEBI" id="CHEBI:18420"/>
        <label>1</label>
    </ligand>
</feature>
<feature type="site" description="Transition state stabilizer" evidence="7">
    <location>
        <position position="152"/>
    </location>
</feature>
<dbReference type="EC" id="3.1.11.2" evidence="9"/>
<dbReference type="Gene3D" id="3.60.10.10">
    <property type="entry name" value="Endonuclease/exonuclease/phosphatase"/>
    <property type="match status" value="1"/>
</dbReference>
<name>A0A6N6VQ27_9BACT</name>
<keyword evidence="10" id="KW-1185">Reference proteome</keyword>
<feature type="binding site" evidence="6">
    <location>
        <position position="150"/>
    </location>
    <ligand>
        <name>Mg(2+)</name>
        <dbReference type="ChEBI" id="CHEBI:18420"/>
        <label>1</label>
    </ligand>
</feature>
<dbReference type="EMBL" id="WFLM01000006">
    <property type="protein sequence ID" value="KAB8036553.1"/>
    <property type="molecule type" value="Genomic_DNA"/>
</dbReference>
<protein>
    <submittedName>
        <fullName evidence="9">Exodeoxyribonuclease III</fullName>
        <ecNumber evidence="9">3.1.11.2</ecNumber>
    </submittedName>
</protein>
<feature type="active site" description="Proton donor/acceptor" evidence="5">
    <location>
        <position position="150"/>
    </location>
</feature>
<reference evidence="9 10" key="1">
    <citation type="submission" date="2019-10" db="EMBL/GenBank/DDBJ databases">
        <title>New species of Slilvanegrellaceae.</title>
        <authorList>
            <person name="Pitt A."/>
            <person name="Hahn M.W."/>
        </authorList>
    </citation>
    <scope>NUCLEOTIDE SEQUENCE [LARGE SCALE GENOMIC DNA]</scope>
    <source>
        <strain evidence="9 10">SP-Ram-0.45-NSY-1</strain>
    </source>
</reference>
<evidence type="ECO:0000256" key="4">
    <source>
        <dbReference type="ARBA" id="ARBA00022842"/>
    </source>
</evidence>
<dbReference type="AlphaFoldDB" id="A0A6N6VQ27"/>
<feature type="site" description="Interaction with DNA substrate" evidence="7">
    <location>
        <position position="247"/>
    </location>
</feature>
<dbReference type="NCBIfam" id="TIGR00633">
    <property type="entry name" value="xth"/>
    <property type="match status" value="1"/>
</dbReference>
<dbReference type="Pfam" id="PF03372">
    <property type="entry name" value="Exo_endo_phos"/>
    <property type="match status" value="1"/>
</dbReference>
<dbReference type="GO" id="GO:0006284">
    <property type="term" value="P:base-excision repair"/>
    <property type="evidence" value="ECO:0007669"/>
    <property type="project" value="TreeGrafter"/>
</dbReference>
<evidence type="ECO:0000256" key="2">
    <source>
        <dbReference type="ARBA" id="ARBA00022723"/>
    </source>
</evidence>
<gene>
    <name evidence="9" type="primary">xth</name>
    <name evidence="9" type="ORF">GCL60_15360</name>
</gene>
<dbReference type="PROSITE" id="PS51435">
    <property type="entry name" value="AP_NUCLEASE_F1_4"/>
    <property type="match status" value="1"/>
</dbReference>
<dbReference type="Proteomes" id="UP000437748">
    <property type="component" value="Unassembled WGS sequence"/>
</dbReference>
<dbReference type="GO" id="GO:0008081">
    <property type="term" value="F:phosphoric diester hydrolase activity"/>
    <property type="evidence" value="ECO:0007669"/>
    <property type="project" value="TreeGrafter"/>
</dbReference>
<comment type="caution">
    <text evidence="9">The sequence shown here is derived from an EMBL/GenBank/DDBJ whole genome shotgun (WGS) entry which is preliminary data.</text>
</comment>
<feature type="site" description="Important for catalytic activity" evidence="7">
    <location>
        <position position="221"/>
    </location>
</feature>
<dbReference type="PANTHER" id="PTHR22748:SF6">
    <property type="entry name" value="DNA-(APURINIC OR APYRIMIDINIC SITE) ENDONUCLEASE"/>
    <property type="match status" value="1"/>
</dbReference>
<feature type="binding site" evidence="6">
    <location>
        <position position="35"/>
    </location>
    <ligand>
        <name>Mg(2+)</name>
        <dbReference type="ChEBI" id="CHEBI:18420"/>
        <label>1</label>
    </ligand>
</feature>
<dbReference type="GO" id="GO:0003906">
    <property type="term" value="F:DNA-(apurinic or apyrimidinic site) endonuclease activity"/>
    <property type="evidence" value="ECO:0007669"/>
    <property type="project" value="TreeGrafter"/>
</dbReference>
<dbReference type="InterPro" id="IPR036691">
    <property type="entry name" value="Endo/exonu/phosph_ase_sf"/>
</dbReference>
<evidence type="ECO:0000313" key="10">
    <source>
        <dbReference type="Proteomes" id="UP000437748"/>
    </source>
</evidence>
<evidence type="ECO:0000256" key="1">
    <source>
        <dbReference type="ARBA" id="ARBA00007092"/>
    </source>
</evidence>
<dbReference type="GO" id="GO:0008311">
    <property type="term" value="F:double-stranded DNA 3'-5' DNA exonuclease activity"/>
    <property type="evidence" value="ECO:0007669"/>
    <property type="project" value="UniProtKB-EC"/>
</dbReference>
<evidence type="ECO:0000256" key="3">
    <source>
        <dbReference type="ARBA" id="ARBA00022801"/>
    </source>
</evidence>
<dbReference type="SUPFAM" id="SSF56219">
    <property type="entry name" value="DNase I-like"/>
    <property type="match status" value="1"/>
</dbReference>
<keyword evidence="6" id="KW-0464">Manganese</keyword>
<feature type="binding site" evidence="6">
    <location>
        <position position="152"/>
    </location>
    <ligand>
        <name>Mg(2+)</name>
        <dbReference type="ChEBI" id="CHEBI:18420"/>
        <label>1</label>
    </ligand>
</feature>
<dbReference type="NCBIfam" id="TIGR00195">
    <property type="entry name" value="exoDNase_III"/>
    <property type="match status" value="1"/>
</dbReference>
<sequence length="255" mass="29701">MKVYSWNINGIRASAKAGFFDWLKNVDADIVFLQEVRALPEQLLQEQIEPFGYKSFWHPAEKKGYSGVSIYTRLPLKKEDILFGLGNMDFDREGRFIGLFYNNIFYGNAYFPNSQPEGKRLDYKLSFCHNLQNKLNELKKENISIVMSGDINIAHKEIDLANPKQNQKNPGFLPEERNWLTQFLNEGYLDAFRIFEKNGGHYTWWSNRPGVREKNIGWRIDSQFISEDLIQKIVSSKIHKDVLGSDHCPISIEIQ</sequence>
<evidence type="ECO:0000313" key="9">
    <source>
        <dbReference type="EMBL" id="KAB8036553.1"/>
    </source>
</evidence>
<keyword evidence="4 6" id="KW-0460">Magnesium</keyword>
<evidence type="ECO:0000256" key="5">
    <source>
        <dbReference type="PIRSR" id="PIRSR604808-1"/>
    </source>
</evidence>
<dbReference type="GO" id="GO:0046872">
    <property type="term" value="F:metal ion binding"/>
    <property type="evidence" value="ECO:0007669"/>
    <property type="project" value="UniProtKB-KW"/>
</dbReference>
<comment type="cofactor">
    <cofactor evidence="6">
        <name>Mg(2+)</name>
        <dbReference type="ChEBI" id="CHEBI:18420"/>
    </cofactor>
    <cofactor evidence="6">
        <name>Mn(2+)</name>
        <dbReference type="ChEBI" id="CHEBI:29035"/>
    </cofactor>
    <text evidence="6">Probably binds two magnesium or manganese ions per subunit.</text>
</comment>
<organism evidence="9 10">
    <name type="scientific">Silvanigrella paludirubra</name>
    <dbReference type="NCBI Taxonomy" id="2499159"/>
    <lineage>
        <taxon>Bacteria</taxon>
        <taxon>Pseudomonadati</taxon>
        <taxon>Bdellovibrionota</taxon>
        <taxon>Oligoflexia</taxon>
        <taxon>Silvanigrellales</taxon>
        <taxon>Silvanigrellaceae</taxon>
        <taxon>Silvanigrella</taxon>
    </lineage>
</organism>
<dbReference type="InterPro" id="IPR005135">
    <property type="entry name" value="Endo/exonuclease/phosphatase"/>
</dbReference>
<accession>A0A6N6VQ27</accession>
<evidence type="ECO:0000259" key="8">
    <source>
        <dbReference type="Pfam" id="PF03372"/>
    </source>
</evidence>
<feature type="binding site" evidence="6">
    <location>
        <position position="7"/>
    </location>
    <ligand>
        <name>Mg(2+)</name>
        <dbReference type="ChEBI" id="CHEBI:18420"/>
        <label>1</label>
    </ligand>
</feature>